<feature type="region of interest" description="Disordered" evidence="1">
    <location>
        <begin position="1"/>
        <end position="38"/>
    </location>
</feature>
<feature type="compositionally biased region" description="Acidic residues" evidence="1">
    <location>
        <begin position="1050"/>
        <end position="1072"/>
    </location>
</feature>
<dbReference type="AlphaFoldDB" id="A0AAW0AY12"/>
<dbReference type="Pfam" id="PF18758">
    <property type="entry name" value="KDZ"/>
    <property type="match status" value="1"/>
</dbReference>
<dbReference type="Pfam" id="PF18803">
    <property type="entry name" value="CxC2"/>
    <property type="match status" value="1"/>
</dbReference>
<feature type="compositionally biased region" description="Polar residues" evidence="1">
    <location>
        <begin position="9"/>
        <end position="26"/>
    </location>
</feature>
<evidence type="ECO:0000259" key="2">
    <source>
        <dbReference type="Pfam" id="PF18803"/>
    </source>
</evidence>
<dbReference type="InterPro" id="IPR041457">
    <property type="entry name" value="CxC2_KDZ-assoc"/>
</dbReference>
<keyword evidence="4" id="KW-1185">Reference proteome</keyword>
<comment type="caution">
    <text evidence="3">The sequence shown here is derived from an EMBL/GenBank/DDBJ whole genome shotgun (WGS) entry which is preliminary data.</text>
</comment>
<sequence length="1072" mass="122622">MSKKRKASDLQSVRFSFQEPSNSNSFIRGEDLTEDHRRIRVKKVPVQLPSPKKSSVVDEVLKQHQFSGFDWDDTPYNPLLSGSLTEESSGQDADLSSPGDRAKKATQRSASSARPMNSWLGIATKFLAELMTKEGRGDRECLKCCHCGLTAIDLYRCRNCWGNALWCAGCIKDAHRHRPFDVVEHWNGKFFERTSLAKLGLVVQLGHPVGVKCANPKRVRTGFVVADRHGVQEDVLLSKCECRDVSVAGELWQQLLRYGLYPATVEEPRTAFTVSVLEHFHTLTLQGKVSLYDYYHALESLTDHSGVSDIKDRYEAFIRVMRQWRFLKLLKRGSIGNEPERGLGDVKEGELTVPCLACPRPGVNLPEDWETSTPLSKQFLYHKFISLDACFRLKRRKISSEKKDPGLFTGLAYYVSQAEYQDWMANVPEQKDTSTCSGLAAVKQANIKYNRGYATTGAILCLCARHEMVEPNGTVDTTRGEKFMYSDYAVGCSQRHSCIRLLRILCYDIACQYSKRFFERMVMLPHAARIGLHRDRWKFAVPKLHIQGHERSCQENFALNWILGAGQTDGEGIERHWANLGPIATSTREMGPGHRRDTLDDHFGAWNWMKTIGLGRLLFKRRREARIQCEIQTAELLDFSCRVSDNIEKWSEMVRAWENGETEVNPYSVPERGTNEHDVRLKYAMQEEAEAKLGIPALHEVSPSAFMLLALNIEEEQRQLALDINEDTLVTSLQKTSLVDRRARLSRGLSRLRSIQQVYTPLVLGHLNGSGAPEAGETGSSVITSIVGLPSSLPEVLRQHESMKRWMEMEIEFRQAQLSSARDAIRIHLFVRSRLHTERSLHVRNQKDSTRAREALSLNDWKIEAFKLKFQAAWRALEILVGEENIGWPRLRDEDVRCFNEVDMVAMRSRRRVLGKGRKDNEEEPLILPGETRKVTSWIWKGLDVDREPQAMQDAIRVEWCKAWARKRRWDEELQLVIEEMRRTIATLEHCAKQWQARAIEWADDAASEGRSAYALRQAFIRSSLAAKFQRLWAKPDPKPRKMSAKQVVEEIEDATEDEDTDNESGEGQDDW</sequence>
<evidence type="ECO:0000256" key="1">
    <source>
        <dbReference type="SAM" id="MobiDB-lite"/>
    </source>
</evidence>
<dbReference type="EMBL" id="JAYKXP010000244">
    <property type="protein sequence ID" value="KAK7017907.1"/>
    <property type="molecule type" value="Genomic_DNA"/>
</dbReference>
<name>A0AAW0AY12_9AGAR</name>
<dbReference type="PANTHER" id="PTHR33104">
    <property type="entry name" value="SI:DKEY-29D5.2"/>
    <property type="match status" value="1"/>
</dbReference>
<evidence type="ECO:0000313" key="4">
    <source>
        <dbReference type="Proteomes" id="UP001383192"/>
    </source>
</evidence>
<dbReference type="Proteomes" id="UP001383192">
    <property type="component" value="Unassembled WGS sequence"/>
</dbReference>
<evidence type="ECO:0000313" key="3">
    <source>
        <dbReference type="EMBL" id="KAK7017907.1"/>
    </source>
</evidence>
<feature type="region of interest" description="Disordered" evidence="1">
    <location>
        <begin position="1036"/>
        <end position="1072"/>
    </location>
</feature>
<feature type="domain" description="CxC2-like cysteine cluster KDZ transposase-associated" evidence="2">
    <location>
        <begin position="196"/>
        <end position="306"/>
    </location>
</feature>
<proteinExistence type="predicted"/>
<dbReference type="InterPro" id="IPR040521">
    <property type="entry name" value="KDZ"/>
</dbReference>
<dbReference type="PANTHER" id="PTHR33104:SF2">
    <property type="entry name" value="CXC3 LIKE CYSTEINE CLUSTER DOMAIN-CONTAINING PROTEIN"/>
    <property type="match status" value="1"/>
</dbReference>
<protein>
    <recommendedName>
        <fullName evidence="2">CxC2-like cysteine cluster KDZ transposase-associated domain-containing protein</fullName>
    </recommendedName>
</protein>
<gene>
    <name evidence="3" type="ORF">VNI00_018519</name>
</gene>
<reference evidence="3 4" key="1">
    <citation type="submission" date="2024-01" db="EMBL/GenBank/DDBJ databases">
        <title>A draft genome for a cacao thread blight-causing isolate of Paramarasmius palmivorus.</title>
        <authorList>
            <person name="Baruah I.K."/>
            <person name="Bukari Y."/>
            <person name="Amoako-Attah I."/>
            <person name="Meinhardt L.W."/>
            <person name="Bailey B.A."/>
            <person name="Cohen S.P."/>
        </authorList>
    </citation>
    <scope>NUCLEOTIDE SEQUENCE [LARGE SCALE GENOMIC DNA]</scope>
    <source>
        <strain evidence="3 4">GH-12</strain>
    </source>
</reference>
<accession>A0AAW0AY12</accession>
<feature type="compositionally biased region" description="Low complexity" evidence="1">
    <location>
        <begin position="80"/>
        <end position="90"/>
    </location>
</feature>
<feature type="compositionally biased region" description="Basic and acidic residues" evidence="1">
    <location>
        <begin position="28"/>
        <end position="37"/>
    </location>
</feature>
<feature type="region of interest" description="Disordered" evidence="1">
    <location>
        <begin position="80"/>
        <end position="113"/>
    </location>
</feature>
<organism evidence="3 4">
    <name type="scientific">Paramarasmius palmivorus</name>
    <dbReference type="NCBI Taxonomy" id="297713"/>
    <lineage>
        <taxon>Eukaryota</taxon>
        <taxon>Fungi</taxon>
        <taxon>Dikarya</taxon>
        <taxon>Basidiomycota</taxon>
        <taxon>Agaricomycotina</taxon>
        <taxon>Agaricomycetes</taxon>
        <taxon>Agaricomycetidae</taxon>
        <taxon>Agaricales</taxon>
        <taxon>Marasmiineae</taxon>
        <taxon>Marasmiaceae</taxon>
        <taxon>Paramarasmius</taxon>
    </lineage>
</organism>